<organism evidence="9 10">
    <name type="scientific">Micromonospora sonneratiae</name>
    <dbReference type="NCBI Taxonomy" id="1184706"/>
    <lineage>
        <taxon>Bacteria</taxon>
        <taxon>Bacillati</taxon>
        <taxon>Actinomycetota</taxon>
        <taxon>Actinomycetes</taxon>
        <taxon>Micromonosporales</taxon>
        <taxon>Micromonosporaceae</taxon>
        <taxon>Micromonospora</taxon>
    </lineage>
</organism>
<dbReference type="GO" id="GO:0017057">
    <property type="term" value="F:6-phosphogluconolactonase activity"/>
    <property type="evidence" value="ECO:0007669"/>
    <property type="project" value="UniProtKB-EC"/>
</dbReference>
<comment type="pathway">
    <text evidence="3 7">Carbohydrate degradation; pentose phosphate pathway; D-ribulose 5-phosphate from D-glucose 6-phosphate (oxidative stage): step 2/3.</text>
</comment>
<protein>
    <recommendedName>
        <fullName evidence="6 7">6-phosphogluconolactonase</fullName>
        <shortName evidence="7">6PGL</shortName>
        <ecNumber evidence="5 7">3.1.1.31</ecNumber>
    </recommendedName>
</protein>
<dbReference type="InterPro" id="IPR006148">
    <property type="entry name" value="Glc/Gal-6P_isomerase"/>
</dbReference>
<dbReference type="Pfam" id="PF01182">
    <property type="entry name" value="Glucosamine_iso"/>
    <property type="match status" value="1"/>
</dbReference>
<evidence type="ECO:0000313" key="10">
    <source>
        <dbReference type="Proteomes" id="UP001597260"/>
    </source>
</evidence>
<dbReference type="InterPro" id="IPR039104">
    <property type="entry name" value="6PGL"/>
</dbReference>
<comment type="function">
    <text evidence="2 7">Hydrolysis of 6-phosphogluconolactone to 6-phosphogluconate.</text>
</comment>
<comment type="similarity">
    <text evidence="4 7">Belongs to the glucosamine/galactosamine-6-phosphate isomerase family. 6-phosphogluconolactonase subfamily.</text>
</comment>
<accession>A0ABW3YK21</accession>
<dbReference type="InterPro" id="IPR005900">
    <property type="entry name" value="6-phosphogluconolactonase_DevB"/>
</dbReference>
<evidence type="ECO:0000256" key="7">
    <source>
        <dbReference type="RuleBase" id="RU365095"/>
    </source>
</evidence>
<dbReference type="Proteomes" id="UP001597260">
    <property type="component" value="Unassembled WGS sequence"/>
</dbReference>
<comment type="caution">
    <text evidence="9">The sequence shown here is derived from an EMBL/GenBank/DDBJ whole genome shotgun (WGS) entry which is preliminary data.</text>
</comment>
<evidence type="ECO:0000256" key="6">
    <source>
        <dbReference type="ARBA" id="ARBA00020337"/>
    </source>
</evidence>
<comment type="catalytic activity">
    <reaction evidence="1 7">
        <text>6-phospho-D-glucono-1,5-lactone + H2O = 6-phospho-D-gluconate + H(+)</text>
        <dbReference type="Rhea" id="RHEA:12556"/>
        <dbReference type="ChEBI" id="CHEBI:15377"/>
        <dbReference type="ChEBI" id="CHEBI:15378"/>
        <dbReference type="ChEBI" id="CHEBI:57955"/>
        <dbReference type="ChEBI" id="CHEBI:58759"/>
        <dbReference type="EC" id="3.1.1.31"/>
    </reaction>
</comment>
<evidence type="ECO:0000256" key="3">
    <source>
        <dbReference type="ARBA" id="ARBA00004961"/>
    </source>
</evidence>
<evidence type="ECO:0000256" key="2">
    <source>
        <dbReference type="ARBA" id="ARBA00002681"/>
    </source>
</evidence>
<dbReference type="RefSeq" id="WP_377574185.1">
    <property type="nucleotide sequence ID" value="NZ_JBHTMP010000042.1"/>
</dbReference>
<sequence>MSETSVVVHADPGVLAQAVAARLIVRLIDAQAERGHAGVVLTGGRVASAVYRAIGELPARDAVDWSRVDVWWGDERFLPAGHPDRNETQAREALLDVLPLDPARVHPMPAADGPDGNDPEAAAAQYAATLATAARPGTAALPHFDVLLLGVGEDGHVASVFPEHPVAYETRPVSAVRGSPKPPPIRITLTLPAVNTADEVWLVAAGADKSRAVGMALAGAGPVQLPAAGVSGVGRTLWLLDRAAAVDVKPTFRSLR</sequence>
<evidence type="ECO:0000256" key="4">
    <source>
        <dbReference type="ARBA" id="ARBA00010662"/>
    </source>
</evidence>
<dbReference type="InterPro" id="IPR037171">
    <property type="entry name" value="NagB/RpiA_transferase-like"/>
</dbReference>
<evidence type="ECO:0000259" key="8">
    <source>
        <dbReference type="Pfam" id="PF01182"/>
    </source>
</evidence>
<reference evidence="10" key="1">
    <citation type="journal article" date="2019" name="Int. J. Syst. Evol. Microbiol.">
        <title>The Global Catalogue of Microorganisms (GCM) 10K type strain sequencing project: providing services to taxonomists for standard genome sequencing and annotation.</title>
        <authorList>
            <consortium name="The Broad Institute Genomics Platform"/>
            <consortium name="The Broad Institute Genome Sequencing Center for Infectious Disease"/>
            <person name="Wu L."/>
            <person name="Ma J."/>
        </authorList>
    </citation>
    <scope>NUCLEOTIDE SEQUENCE [LARGE SCALE GENOMIC DNA]</scope>
    <source>
        <strain evidence="10">JCM 31037</strain>
    </source>
</reference>
<name>A0ABW3YK21_9ACTN</name>
<feature type="domain" description="Glucosamine/galactosamine-6-phosphate isomerase" evidence="8">
    <location>
        <begin position="11"/>
        <end position="238"/>
    </location>
</feature>
<dbReference type="Gene3D" id="3.40.50.1360">
    <property type="match status" value="1"/>
</dbReference>
<evidence type="ECO:0000256" key="1">
    <source>
        <dbReference type="ARBA" id="ARBA00000832"/>
    </source>
</evidence>
<dbReference type="NCBIfam" id="TIGR01198">
    <property type="entry name" value="pgl"/>
    <property type="match status" value="1"/>
</dbReference>
<keyword evidence="7 9" id="KW-0378">Hydrolase</keyword>
<dbReference type="EMBL" id="JBHTMP010000042">
    <property type="protein sequence ID" value="MFD1324105.1"/>
    <property type="molecule type" value="Genomic_DNA"/>
</dbReference>
<dbReference type="CDD" id="cd01400">
    <property type="entry name" value="6PGL"/>
    <property type="match status" value="1"/>
</dbReference>
<gene>
    <name evidence="7 9" type="primary">pgl</name>
    <name evidence="9" type="ORF">ACFQ4H_23750</name>
</gene>
<evidence type="ECO:0000313" key="9">
    <source>
        <dbReference type="EMBL" id="MFD1324105.1"/>
    </source>
</evidence>
<dbReference type="SUPFAM" id="SSF100950">
    <property type="entry name" value="NagB/RpiA/CoA transferase-like"/>
    <property type="match status" value="1"/>
</dbReference>
<dbReference type="PANTHER" id="PTHR11054">
    <property type="entry name" value="6-PHOSPHOGLUCONOLACTONASE"/>
    <property type="match status" value="1"/>
</dbReference>
<dbReference type="EC" id="3.1.1.31" evidence="5 7"/>
<proteinExistence type="inferred from homology"/>
<dbReference type="PANTHER" id="PTHR11054:SF0">
    <property type="entry name" value="6-PHOSPHOGLUCONOLACTONASE"/>
    <property type="match status" value="1"/>
</dbReference>
<evidence type="ECO:0000256" key="5">
    <source>
        <dbReference type="ARBA" id="ARBA00013198"/>
    </source>
</evidence>
<keyword evidence="10" id="KW-1185">Reference proteome</keyword>